<reference evidence="1 2" key="1">
    <citation type="journal article" date="2012" name="BMC Genomics">
        <title>Comparative genomics of the white-rot fungi, Phanerochaete carnosa and P. chrysosporium, to elucidate the genetic basis of the distinct wood types they colonize.</title>
        <authorList>
            <person name="Suzuki H."/>
            <person name="MacDonald J."/>
            <person name="Syed K."/>
            <person name="Salamov A."/>
            <person name="Hori C."/>
            <person name="Aerts A."/>
            <person name="Henrissat B."/>
            <person name="Wiebenga A."/>
            <person name="vanKuyk P.A."/>
            <person name="Barry K."/>
            <person name="Lindquist E."/>
            <person name="LaButti K."/>
            <person name="Lapidus A."/>
            <person name="Lucas S."/>
            <person name="Coutinho P."/>
            <person name="Gong Y."/>
            <person name="Samejima M."/>
            <person name="Mahadevan R."/>
            <person name="Abou-Zaid M."/>
            <person name="de Vries R.P."/>
            <person name="Igarashi K."/>
            <person name="Yadav J.S."/>
            <person name="Grigoriev I.V."/>
            <person name="Master E.R."/>
        </authorList>
    </citation>
    <scope>NUCLEOTIDE SEQUENCE [LARGE SCALE GENOMIC DNA]</scope>
    <source>
        <strain evidence="1 2">HHB-10118-sp</strain>
    </source>
</reference>
<dbReference type="GeneID" id="18907478"/>
<keyword evidence="2" id="KW-1185">Reference proteome</keyword>
<dbReference type="InParanoid" id="K5UHK6"/>
<proteinExistence type="predicted"/>
<name>K5UHK6_PHACS</name>
<protein>
    <submittedName>
        <fullName evidence="1">Uncharacterized protein</fullName>
    </submittedName>
</protein>
<dbReference type="RefSeq" id="XP_007402452.1">
    <property type="nucleotide sequence ID" value="XM_007402390.1"/>
</dbReference>
<dbReference type="STRING" id="650164.K5UHK6"/>
<gene>
    <name evidence="1" type="ORF">PHACADRAFT_107790</name>
</gene>
<dbReference type="EMBL" id="JH930604">
    <property type="protein sequence ID" value="EKM48996.1"/>
    <property type="molecule type" value="Genomic_DNA"/>
</dbReference>
<dbReference type="OrthoDB" id="3229882at2759"/>
<evidence type="ECO:0000313" key="2">
    <source>
        <dbReference type="Proteomes" id="UP000008370"/>
    </source>
</evidence>
<organism evidence="1 2">
    <name type="scientific">Phanerochaete carnosa (strain HHB-10118-sp)</name>
    <name type="common">White-rot fungus</name>
    <name type="synonym">Peniophora carnosa</name>
    <dbReference type="NCBI Taxonomy" id="650164"/>
    <lineage>
        <taxon>Eukaryota</taxon>
        <taxon>Fungi</taxon>
        <taxon>Dikarya</taxon>
        <taxon>Basidiomycota</taxon>
        <taxon>Agaricomycotina</taxon>
        <taxon>Agaricomycetes</taxon>
        <taxon>Polyporales</taxon>
        <taxon>Phanerochaetaceae</taxon>
        <taxon>Phanerochaete</taxon>
    </lineage>
</organism>
<dbReference type="Proteomes" id="UP000008370">
    <property type="component" value="Unassembled WGS sequence"/>
</dbReference>
<evidence type="ECO:0000313" key="1">
    <source>
        <dbReference type="EMBL" id="EKM48996.1"/>
    </source>
</evidence>
<sequence length="204" mass="23029">MLIWIKHSLTPQEIRDKIMDSESEFQRRMVAYLESVHIGEFIGKTMTEVADDLEMEKAKNPSRQNPTTTLPKFIPSPCGDDCQQLCTTCQSSMSWWKQFTKTVNKLLFLTNVHSCNKDCKNNKYGTCKSRFPCPILLETQVDPETEALNLKKGEAMLNNFSPLPISNFSGDTDITSLLSGTAIKSVVAYVTDYITKSPLKTHHA</sequence>
<accession>K5UHK6</accession>
<dbReference type="AlphaFoldDB" id="K5UHK6"/>
<dbReference type="HOGENOM" id="CLU_034012_0_0_1"/>
<dbReference type="KEGG" id="pco:PHACADRAFT_107790"/>